<dbReference type="AlphaFoldDB" id="A0A069CWG5"/>
<evidence type="ECO:0000313" key="2">
    <source>
        <dbReference type="EMBL" id="GAK31722.1"/>
    </source>
</evidence>
<keyword evidence="1" id="KW-1133">Transmembrane helix</keyword>
<organism evidence="2 3">
    <name type="scientific">Weissella oryzae (strain DSM 25784 / JCM 18191 / LMG 30913 / SG25)</name>
    <dbReference type="NCBI Taxonomy" id="1329250"/>
    <lineage>
        <taxon>Bacteria</taxon>
        <taxon>Bacillati</taxon>
        <taxon>Bacillota</taxon>
        <taxon>Bacilli</taxon>
        <taxon>Lactobacillales</taxon>
        <taxon>Lactobacillaceae</taxon>
        <taxon>Weissella</taxon>
    </lineage>
</organism>
<accession>A0A069CWG5</accession>
<keyword evidence="1" id="KW-0812">Transmembrane</keyword>
<dbReference type="Proteomes" id="UP000030643">
    <property type="component" value="Unassembled WGS sequence"/>
</dbReference>
<feature type="transmembrane region" description="Helical" evidence="1">
    <location>
        <begin position="56"/>
        <end position="72"/>
    </location>
</feature>
<evidence type="ECO:0000256" key="1">
    <source>
        <dbReference type="SAM" id="Phobius"/>
    </source>
</evidence>
<keyword evidence="3" id="KW-1185">Reference proteome</keyword>
<gene>
    <name evidence="2" type="ORF">WOSG25_140240</name>
</gene>
<feature type="transmembrane region" description="Helical" evidence="1">
    <location>
        <begin position="7"/>
        <end position="24"/>
    </location>
</feature>
<dbReference type="EMBL" id="DF820497">
    <property type="protein sequence ID" value="GAK31722.1"/>
    <property type="molecule type" value="Genomic_DNA"/>
</dbReference>
<sequence length="74" mass="8329">MKRRQKQLTNLTSILGIILILLSWVNNSQWINFAGLVLVFGAAISTYLLERSRSALFSLALWAILILLQAFASH</sequence>
<feature type="transmembrane region" description="Helical" evidence="1">
    <location>
        <begin position="30"/>
        <end position="49"/>
    </location>
</feature>
<evidence type="ECO:0000313" key="3">
    <source>
        <dbReference type="Proteomes" id="UP000030643"/>
    </source>
</evidence>
<protein>
    <submittedName>
        <fullName evidence="2">Uncharacterized protein</fullName>
    </submittedName>
</protein>
<dbReference type="STRING" id="1329250.WOSG25_140240"/>
<reference evidence="3" key="1">
    <citation type="journal article" date="2014" name="Genome Announc.">
        <title>Draft genome sequence of Weissella oryzae SG25T, isolated from fermented rice grains.</title>
        <authorList>
            <person name="Tanizawa Y."/>
            <person name="Fujisawa T."/>
            <person name="Mochizuki T."/>
            <person name="Kaminuma E."/>
            <person name="Suzuki Y."/>
            <person name="Nakamura Y."/>
            <person name="Tohno M."/>
        </authorList>
    </citation>
    <scope>NUCLEOTIDE SEQUENCE [LARGE SCALE GENOMIC DNA]</scope>
    <source>
        <strain evidence="3">DSM 25784 / JCM 18191 / LMG 30913 / SG25</strain>
    </source>
</reference>
<dbReference type="RefSeq" id="WP_027699659.1">
    <property type="nucleotide sequence ID" value="NZ_DF820497.1"/>
</dbReference>
<proteinExistence type="predicted"/>
<keyword evidence="1" id="KW-0472">Membrane</keyword>
<dbReference type="OrthoDB" id="9966816at2"/>
<name>A0A069CWG5_WEIOS</name>